<keyword evidence="1" id="KW-0472">Membrane</keyword>
<keyword evidence="3" id="KW-1185">Reference proteome</keyword>
<feature type="transmembrane region" description="Helical" evidence="1">
    <location>
        <begin position="93"/>
        <end position="115"/>
    </location>
</feature>
<dbReference type="AlphaFoldDB" id="A0A8H6XUP3"/>
<proteinExistence type="predicted"/>
<gene>
    <name evidence="2" type="ORF">MSAN_01813000</name>
</gene>
<keyword evidence="1" id="KW-0812">Transmembrane</keyword>
<feature type="transmembrane region" description="Helical" evidence="1">
    <location>
        <begin position="154"/>
        <end position="175"/>
    </location>
</feature>
<dbReference type="Proteomes" id="UP000623467">
    <property type="component" value="Unassembled WGS sequence"/>
</dbReference>
<reference evidence="2" key="1">
    <citation type="submission" date="2020-05" db="EMBL/GenBank/DDBJ databases">
        <title>Mycena genomes resolve the evolution of fungal bioluminescence.</title>
        <authorList>
            <person name="Tsai I.J."/>
        </authorList>
    </citation>
    <scope>NUCLEOTIDE SEQUENCE</scope>
    <source>
        <strain evidence="2">160909Yilan</strain>
    </source>
</reference>
<sequence>MAEPDSSTARLAPSAIYPNNISGVGLQDPYNYVLPPVVEAVRQGWETTLRAGLILSASLTVSSLLLFIAISLSPAGGNSAAHAALEAFSYGSIIFNAGGAIGAFVLLDMLGDLALTASRGSLPSSPEDRPPEKSVVILRNHGVRRSWNLMMLHWAFISHTGMASLFVELVLYAWLTQKLAAKVASVVFTAVSVLPLLVVSLAG</sequence>
<dbReference type="EMBL" id="JACAZH010000018">
    <property type="protein sequence ID" value="KAF7346746.1"/>
    <property type="molecule type" value="Genomic_DNA"/>
</dbReference>
<protein>
    <submittedName>
        <fullName evidence="2">Uncharacterized protein</fullName>
    </submittedName>
</protein>
<name>A0A8H6XUP3_9AGAR</name>
<keyword evidence="1" id="KW-1133">Transmembrane helix</keyword>
<feature type="transmembrane region" description="Helical" evidence="1">
    <location>
        <begin position="181"/>
        <end position="202"/>
    </location>
</feature>
<evidence type="ECO:0000313" key="3">
    <source>
        <dbReference type="Proteomes" id="UP000623467"/>
    </source>
</evidence>
<accession>A0A8H6XUP3</accession>
<organism evidence="2 3">
    <name type="scientific">Mycena sanguinolenta</name>
    <dbReference type="NCBI Taxonomy" id="230812"/>
    <lineage>
        <taxon>Eukaryota</taxon>
        <taxon>Fungi</taxon>
        <taxon>Dikarya</taxon>
        <taxon>Basidiomycota</taxon>
        <taxon>Agaricomycotina</taxon>
        <taxon>Agaricomycetes</taxon>
        <taxon>Agaricomycetidae</taxon>
        <taxon>Agaricales</taxon>
        <taxon>Marasmiineae</taxon>
        <taxon>Mycenaceae</taxon>
        <taxon>Mycena</taxon>
    </lineage>
</organism>
<evidence type="ECO:0000313" key="2">
    <source>
        <dbReference type="EMBL" id="KAF7346746.1"/>
    </source>
</evidence>
<evidence type="ECO:0000256" key="1">
    <source>
        <dbReference type="SAM" id="Phobius"/>
    </source>
</evidence>
<feature type="transmembrane region" description="Helical" evidence="1">
    <location>
        <begin position="52"/>
        <end position="73"/>
    </location>
</feature>
<dbReference type="OrthoDB" id="3225366at2759"/>
<comment type="caution">
    <text evidence="2">The sequence shown here is derived from an EMBL/GenBank/DDBJ whole genome shotgun (WGS) entry which is preliminary data.</text>
</comment>